<proteinExistence type="predicted"/>
<evidence type="ECO:0000313" key="3">
    <source>
        <dbReference type="Proteomes" id="UP001151760"/>
    </source>
</evidence>
<accession>A0ABQ5FJ27</accession>
<name>A0ABQ5FJ27_9ASTR</name>
<gene>
    <name evidence="2" type="ORF">Tco_1006602</name>
</gene>
<evidence type="ECO:0000256" key="1">
    <source>
        <dbReference type="SAM" id="MobiDB-lite"/>
    </source>
</evidence>
<protein>
    <submittedName>
        <fullName evidence="2">Uncharacterized protein</fullName>
    </submittedName>
</protein>
<sequence length="187" mass="20847">MDCYNYHKEGTFAQESSSKKSDYKNKESTRRTVHVETSTSTALVSYDGLGGGQERNWTSKKNDMFLLIRQRLSATTVTEKGILLENARSGRNQGRKSYGDNGRSNAPTNESSSQALMAQDGLGGYDWSNDFEVEPANYALMAISYSSSSSSFDNGGYRKCSTTNVLNHFKTLQKTMILKEKNITKQN</sequence>
<reference evidence="2" key="2">
    <citation type="submission" date="2022-01" db="EMBL/GenBank/DDBJ databases">
        <authorList>
            <person name="Yamashiro T."/>
            <person name="Shiraishi A."/>
            <person name="Satake H."/>
            <person name="Nakayama K."/>
        </authorList>
    </citation>
    <scope>NUCLEOTIDE SEQUENCE</scope>
</reference>
<dbReference type="EMBL" id="BQNB010017428">
    <property type="protein sequence ID" value="GJT63069.1"/>
    <property type="molecule type" value="Genomic_DNA"/>
</dbReference>
<feature type="region of interest" description="Disordered" evidence="1">
    <location>
        <begin position="85"/>
        <end position="112"/>
    </location>
</feature>
<evidence type="ECO:0000313" key="2">
    <source>
        <dbReference type="EMBL" id="GJT63069.1"/>
    </source>
</evidence>
<reference evidence="2" key="1">
    <citation type="journal article" date="2022" name="Int. J. Mol. Sci.">
        <title>Draft Genome of Tanacetum Coccineum: Genomic Comparison of Closely Related Tanacetum-Family Plants.</title>
        <authorList>
            <person name="Yamashiro T."/>
            <person name="Shiraishi A."/>
            <person name="Nakayama K."/>
            <person name="Satake H."/>
        </authorList>
    </citation>
    <scope>NUCLEOTIDE SEQUENCE</scope>
</reference>
<organism evidence="2 3">
    <name type="scientific">Tanacetum coccineum</name>
    <dbReference type="NCBI Taxonomy" id="301880"/>
    <lineage>
        <taxon>Eukaryota</taxon>
        <taxon>Viridiplantae</taxon>
        <taxon>Streptophyta</taxon>
        <taxon>Embryophyta</taxon>
        <taxon>Tracheophyta</taxon>
        <taxon>Spermatophyta</taxon>
        <taxon>Magnoliopsida</taxon>
        <taxon>eudicotyledons</taxon>
        <taxon>Gunneridae</taxon>
        <taxon>Pentapetalae</taxon>
        <taxon>asterids</taxon>
        <taxon>campanulids</taxon>
        <taxon>Asterales</taxon>
        <taxon>Asteraceae</taxon>
        <taxon>Asteroideae</taxon>
        <taxon>Anthemideae</taxon>
        <taxon>Anthemidinae</taxon>
        <taxon>Tanacetum</taxon>
    </lineage>
</organism>
<feature type="compositionally biased region" description="Basic and acidic residues" evidence="1">
    <location>
        <begin position="17"/>
        <end position="32"/>
    </location>
</feature>
<feature type="compositionally biased region" description="Polar residues" evidence="1">
    <location>
        <begin position="102"/>
        <end position="112"/>
    </location>
</feature>
<keyword evidence="3" id="KW-1185">Reference proteome</keyword>
<feature type="compositionally biased region" description="Basic and acidic residues" evidence="1">
    <location>
        <begin position="1"/>
        <end position="10"/>
    </location>
</feature>
<dbReference type="Proteomes" id="UP001151760">
    <property type="component" value="Unassembled WGS sequence"/>
</dbReference>
<comment type="caution">
    <text evidence="2">The sequence shown here is derived from an EMBL/GenBank/DDBJ whole genome shotgun (WGS) entry which is preliminary data.</text>
</comment>
<feature type="region of interest" description="Disordered" evidence="1">
    <location>
        <begin position="1"/>
        <end position="32"/>
    </location>
</feature>